<keyword evidence="1" id="KW-1133">Transmembrane helix</keyword>
<comment type="caution">
    <text evidence="2">The sequence shown here is derived from an EMBL/GenBank/DDBJ whole genome shotgun (WGS) entry which is preliminary data.</text>
</comment>
<evidence type="ECO:0000313" key="3">
    <source>
        <dbReference type="Proteomes" id="UP000824120"/>
    </source>
</evidence>
<name>A0A9J5W7E2_SOLCO</name>
<keyword evidence="1" id="KW-0472">Membrane</keyword>
<dbReference type="EMBL" id="JACXVP010000012">
    <property type="protein sequence ID" value="KAG5570942.1"/>
    <property type="molecule type" value="Genomic_DNA"/>
</dbReference>
<dbReference type="OrthoDB" id="10428932at2759"/>
<sequence length="64" mass="7377">MGSELNKFQTFYSISIATSIWIFLLELYEMKVSYTVLRGGFLPISIKYMIGSKNISGFKQLQMI</sequence>
<evidence type="ECO:0000256" key="1">
    <source>
        <dbReference type="SAM" id="Phobius"/>
    </source>
</evidence>
<proteinExistence type="predicted"/>
<accession>A0A9J5W7E2</accession>
<organism evidence="2 3">
    <name type="scientific">Solanum commersonii</name>
    <name type="common">Commerson's wild potato</name>
    <name type="synonym">Commerson's nightshade</name>
    <dbReference type="NCBI Taxonomy" id="4109"/>
    <lineage>
        <taxon>Eukaryota</taxon>
        <taxon>Viridiplantae</taxon>
        <taxon>Streptophyta</taxon>
        <taxon>Embryophyta</taxon>
        <taxon>Tracheophyta</taxon>
        <taxon>Spermatophyta</taxon>
        <taxon>Magnoliopsida</taxon>
        <taxon>eudicotyledons</taxon>
        <taxon>Gunneridae</taxon>
        <taxon>Pentapetalae</taxon>
        <taxon>asterids</taxon>
        <taxon>lamiids</taxon>
        <taxon>Solanales</taxon>
        <taxon>Solanaceae</taxon>
        <taxon>Solanoideae</taxon>
        <taxon>Solaneae</taxon>
        <taxon>Solanum</taxon>
    </lineage>
</organism>
<keyword evidence="3" id="KW-1185">Reference proteome</keyword>
<protein>
    <submittedName>
        <fullName evidence="2">Uncharacterized protein</fullName>
    </submittedName>
</protein>
<gene>
    <name evidence="2" type="ORF">H5410_060708</name>
</gene>
<reference evidence="2 3" key="1">
    <citation type="submission" date="2020-09" db="EMBL/GenBank/DDBJ databases">
        <title>De no assembly of potato wild relative species, Solanum commersonii.</title>
        <authorList>
            <person name="Cho K."/>
        </authorList>
    </citation>
    <scope>NUCLEOTIDE SEQUENCE [LARGE SCALE GENOMIC DNA]</scope>
    <source>
        <strain evidence="2">LZ3.2</strain>
        <tissue evidence="2">Leaf</tissue>
    </source>
</reference>
<dbReference type="AlphaFoldDB" id="A0A9J5W7E2"/>
<dbReference type="Proteomes" id="UP000824120">
    <property type="component" value="Chromosome 12"/>
</dbReference>
<feature type="transmembrane region" description="Helical" evidence="1">
    <location>
        <begin position="12"/>
        <end position="28"/>
    </location>
</feature>
<evidence type="ECO:0000313" key="2">
    <source>
        <dbReference type="EMBL" id="KAG5570942.1"/>
    </source>
</evidence>
<keyword evidence="1" id="KW-0812">Transmembrane</keyword>